<dbReference type="Proteomes" id="UP000199410">
    <property type="component" value="Unassembled WGS sequence"/>
</dbReference>
<organism evidence="2 3">
    <name type="scientific">Lysinibacillus fusiformis</name>
    <dbReference type="NCBI Taxonomy" id="28031"/>
    <lineage>
        <taxon>Bacteria</taxon>
        <taxon>Bacillati</taxon>
        <taxon>Bacillota</taxon>
        <taxon>Bacilli</taxon>
        <taxon>Bacillales</taxon>
        <taxon>Bacillaceae</taxon>
        <taxon>Lysinibacillus</taxon>
    </lineage>
</organism>
<sequence length="45" mass="4957">MNPFEGKNIQCRRNDAIDSGVGFGVSFGVFTLMFIIATIVEFVSQ</sequence>
<name>A0A1H9NTD2_9BACI</name>
<protein>
    <submittedName>
        <fullName evidence="2">YqzM-like protein</fullName>
    </submittedName>
</protein>
<comment type="caution">
    <text evidence="2">The sequence shown here is derived from an EMBL/GenBank/DDBJ whole genome shotgun (WGS) entry which is preliminary data.</text>
</comment>
<dbReference type="Pfam" id="PF14141">
    <property type="entry name" value="YqzM"/>
    <property type="match status" value="1"/>
</dbReference>
<reference evidence="2 3" key="1">
    <citation type="submission" date="2016-10" db="EMBL/GenBank/DDBJ databases">
        <authorList>
            <person name="Varghese N."/>
            <person name="Submissions S."/>
        </authorList>
    </citation>
    <scope>NUCLEOTIDE SEQUENCE [LARGE SCALE GENOMIC DNA]</scope>
    <source>
        <strain evidence="2 3">TC-13</strain>
    </source>
</reference>
<proteinExistence type="predicted"/>
<keyword evidence="1" id="KW-0812">Transmembrane</keyword>
<evidence type="ECO:0000256" key="1">
    <source>
        <dbReference type="SAM" id="Phobius"/>
    </source>
</evidence>
<dbReference type="EMBL" id="FOEL01000014">
    <property type="protein sequence ID" value="SER39158.1"/>
    <property type="molecule type" value="Genomic_DNA"/>
</dbReference>
<evidence type="ECO:0000313" key="2">
    <source>
        <dbReference type="EMBL" id="SER39158.1"/>
    </source>
</evidence>
<accession>A0A1H9NTD2</accession>
<keyword evidence="1" id="KW-1133">Transmembrane helix</keyword>
<dbReference type="GeneID" id="74906225"/>
<evidence type="ECO:0000313" key="3">
    <source>
        <dbReference type="Proteomes" id="UP000199410"/>
    </source>
</evidence>
<keyword evidence="1" id="KW-0472">Membrane</keyword>
<gene>
    <name evidence="2" type="ORF">SAMN02787113_03719</name>
</gene>
<dbReference type="RefSeq" id="WP_004226902.1">
    <property type="nucleotide sequence ID" value="NZ_BJOM01000003.1"/>
</dbReference>
<dbReference type="AlphaFoldDB" id="A0A1H9NTD2"/>
<dbReference type="InterPro" id="IPR025416">
    <property type="entry name" value="YqzM"/>
</dbReference>
<dbReference type="KEGG" id="lfu:HR49_07655"/>
<feature type="transmembrane region" description="Helical" evidence="1">
    <location>
        <begin position="21"/>
        <end position="43"/>
    </location>
</feature>